<keyword evidence="3" id="KW-1185">Reference proteome</keyword>
<dbReference type="InterPro" id="IPR051266">
    <property type="entry name" value="CLCR"/>
</dbReference>
<dbReference type="PANTHER" id="PTHR10579">
    <property type="entry name" value="CALCIUM-ACTIVATED CHLORIDE CHANNEL REGULATOR"/>
    <property type="match status" value="1"/>
</dbReference>
<organism evidence="2 3">
    <name type="scientific">Blepharisma stoltei</name>
    <dbReference type="NCBI Taxonomy" id="1481888"/>
    <lineage>
        <taxon>Eukaryota</taxon>
        <taxon>Sar</taxon>
        <taxon>Alveolata</taxon>
        <taxon>Ciliophora</taxon>
        <taxon>Postciliodesmatophora</taxon>
        <taxon>Heterotrichea</taxon>
        <taxon>Heterotrichida</taxon>
        <taxon>Blepharismidae</taxon>
        <taxon>Blepharisma</taxon>
    </lineage>
</organism>
<reference evidence="2" key="1">
    <citation type="submission" date="2021-09" db="EMBL/GenBank/DDBJ databases">
        <authorList>
            <consortium name="AG Swart"/>
            <person name="Singh M."/>
            <person name="Singh A."/>
            <person name="Seah K."/>
            <person name="Emmerich C."/>
        </authorList>
    </citation>
    <scope>NUCLEOTIDE SEQUENCE</scope>
    <source>
        <strain evidence="2">ATCC30299</strain>
    </source>
</reference>
<dbReference type="AlphaFoldDB" id="A0AAU9IPZ3"/>
<dbReference type="SUPFAM" id="SSF53300">
    <property type="entry name" value="vWA-like"/>
    <property type="match status" value="1"/>
</dbReference>
<dbReference type="EMBL" id="CAJZBQ010000014">
    <property type="protein sequence ID" value="CAG9315801.1"/>
    <property type="molecule type" value="Genomic_DNA"/>
</dbReference>
<gene>
    <name evidence="2" type="ORF">BSTOLATCC_MIC14548</name>
</gene>
<dbReference type="Gene3D" id="3.40.50.410">
    <property type="entry name" value="von Willebrand factor, type A domain"/>
    <property type="match status" value="1"/>
</dbReference>
<feature type="domain" description="VWFA" evidence="1">
    <location>
        <begin position="4"/>
        <end position="83"/>
    </location>
</feature>
<dbReference type="Pfam" id="PF13519">
    <property type="entry name" value="VWA_2"/>
    <property type="match status" value="1"/>
</dbReference>
<evidence type="ECO:0000259" key="1">
    <source>
        <dbReference type="Pfam" id="PF13519"/>
    </source>
</evidence>
<evidence type="ECO:0000313" key="2">
    <source>
        <dbReference type="EMBL" id="CAG9315801.1"/>
    </source>
</evidence>
<dbReference type="PANTHER" id="PTHR10579:SF43">
    <property type="entry name" value="ZINC FINGER (C3HC4-TYPE RING FINGER) FAMILY PROTEIN"/>
    <property type="match status" value="1"/>
</dbReference>
<proteinExistence type="predicted"/>
<accession>A0AAU9IPZ3</accession>
<evidence type="ECO:0000313" key="3">
    <source>
        <dbReference type="Proteomes" id="UP001162131"/>
    </source>
</evidence>
<dbReference type="Proteomes" id="UP001162131">
    <property type="component" value="Unassembled WGS sequence"/>
</dbReference>
<dbReference type="InterPro" id="IPR036465">
    <property type="entry name" value="vWFA_dom_sf"/>
</dbReference>
<name>A0AAU9IPZ3_9CILI</name>
<sequence>MSGSKLTLVKKSMEFMVSQLGPNNRVCLIMFGDSASRVCPLTCTNENGKKILIKKINQIGCVILKSEVQKGLSLALNVLALRRYVNLMT</sequence>
<comment type="caution">
    <text evidence="2">The sequence shown here is derived from an EMBL/GenBank/DDBJ whole genome shotgun (WGS) entry which is preliminary data.</text>
</comment>
<dbReference type="InterPro" id="IPR002035">
    <property type="entry name" value="VWF_A"/>
</dbReference>
<protein>
    <recommendedName>
        <fullName evidence="1">VWFA domain-containing protein</fullName>
    </recommendedName>
</protein>